<proteinExistence type="predicted"/>
<reference evidence="2" key="1">
    <citation type="journal article" date="2011" name="Nat. Biotechnol.">
        <title>The genomic sequence of the Chinese hamster ovary (CHO)-K1 cell line.</title>
        <authorList>
            <person name="Xu X."/>
            <person name="Nagarajan H."/>
            <person name="Lewis N.E."/>
            <person name="Pan S."/>
            <person name="Cai Z."/>
            <person name="Liu X."/>
            <person name="Chen W."/>
            <person name="Xie M."/>
            <person name="Wang W."/>
            <person name="Hammond S."/>
            <person name="Andersen M.R."/>
            <person name="Neff N."/>
            <person name="Passarelli B."/>
            <person name="Koh W."/>
            <person name="Fan H.C."/>
            <person name="Wang J."/>
            <person name="Gui Y."/>
            <person name="Lee K.H."/>
            <person name="Betenbaugh M.J."/>
            <person name="Quake S.R."/>
            <person name="Famili I."/>
            <person name="Palsson B.O."/>
            <person name="Wang J."/>
        </authorList>
    </citation>
    <scope>NUCLEOTIDE SEQUENCE [LARGE SCALE GENOMIC DNA]</scope>
    <source>
        <strain evidence="2">CHO K1 cell line</strain>
    </source>
</reference>
<dbReference type="EMBL" id="JH000117">
    <property type="protein sequence ID" value="EGW02627.1"/>
    <property type="molecule type" value="Genomic_DNA"/>
</dbReference>
<dbReference type="AlphaFoldDB" id="G3H2N0"/>
<evidence type="ECO:0000313" key="1">
    <source>
        <dbReference type="EMBL" id="EGW02627.1"/>
    </source>
</evidence>
<dbReference type="InParanoid" id="G3H2N0"/>
<protein>
    <submittedName>
        <fullName evidence="1">Uncharacterized protein</fullName>
    </submittedName>
</protein>
<accession>G3H2N0</accession>
<evidence type="ECO:0000313" key="2">
    <source>
        <dbReference type="Proteomes" id="UP000001075"/>
    </source>
</evidence>
<organism evidence="1 2">
    <name type="scientific">Cricetulus griseus</name>
    <name type="common">Chinese hamster</name>
    <name type="synonym">Cricetulus barabensis griseus</name>
    <dbReference type="NCBI Taxonomy" id="10029"/>
    <lineage>
        <taxon>Eukaryota</taxon>
        <taxon>Metazoa</taxon>
        <taxon>Chordata</taxon>
        <taxon>Craniata</taxon>
        <taxon>Vertebrata</taxon>
        <taxon>Euteleostomi</taxon>
        <taxon>Mammalia</taxon>
        <taxon>Eutheria</taxon>
        <taxon>Euarchontoglires</taxon>
        <taxon>Glires</taxon>
        <taxon>Rodentia</taxon>
        <taxon>Myomorpha</taxon>
        <taxon>Muroidea</taxon>
        <taxon>Cricetidae</taxon>
        <taxon>Cricetinae</taxon>
        <taxon>Cricetulus</taxon>
    </lineage>
</organism>
<dbReference type="Proteomes" id="UP000001075">
    <property type="component" value="Unassembled WGS sequence"/>
</dbReference>
<sequence length="79" mass="9108">MPACFVTASPCQENCEHHPSQCELRTPQTKEKVVALQAERLEPDGSASVTAALHENSFDVYWEIMRTLFNFLRKREKQK</sequence>
<name>G3H2N0_CRIGR</name>
<gene>
    <name evidence="1" type="ORF">I79_004447</name>
</gene>